<dbReference type="Pfam" id="PF13920">
    <property type="entry name" value="zf-C3HC4_3"/>
    <property type="match status" value="1"/>
</dbReference>
<dbReference type="Proteomes" id="UP000663823">
    <property type="component" value="Unassembled WGS sequence"/>
</dbReference>
<dbReference type="PROSITE" id="PS50089">
    <property type="entry name" value="ZF_RING_2"/>
    <property type="match status" value="1"/>
</dbReference>
<protein>
    <recommendedName>
        <fullName evidence="5">RING-type domain-containing protein</fullName>
    </recommendedName>
</protein>
<keyword evidence="2" id="KW-0862">Zinc</keyword>
<sequence>MTDEYNTSTDLNMATGEEDTEEAIVTNKDEPMTTTIDENGYESECSSSSRSEEDVACSALEIEADAFTRFIERQRMEVMFELRRLRLGERPVTGQHNRERIETFLNNIHEHQQETRVPSTRPAPPSAHIADINALTNRRCVSAALGSAAFRQDLENTIRNTIGTRPVVPVQQTPRTSSVPQVLASVNVEQQRPQIIPTVPQIPIEQQSSRTPSNVERQQREFEAWDAITQLQRERIVLEISDLVHRQLVTSALESDFRRHLEQNVLNRLEHGAPAEQQQQAAPTAIIPPVPTQLPRVNVHASASNIDALSARLDTMQQMLQLVFTMQMDMQRSLRQDVASALANNSTTTMNSTTQPIQSGHCTVCLNAIADTVLYRCGHLCVCYVCGLQLQQGRTTHAVKCPICRAPVEDILRVYRSSRDGE</sequence>
<accession>A0A814B498</accession>
<dbReference type="Proteomes" id="UP000663874">
    <property type="component" value="Unassembled WGS sequence"/>
</dbReference>
<dbReference type="SMART" id="SM00184">
    <property type="entry name" value="RING"/>
    <property type="match status" value="1"/>
</dbReference>
<dbReference type="CDD" id="cd16647">
    <property type="entry name" value="mRING-HC-C3HC5_NEU1"/>
    <property type="match status" value="1"/>
</dbReference>
<dbReference type="Proteomes" id="UP000663864">
    <property type="component" value="Unassembled WGS sequence"/>
</dbReference>
<dbReference type="Proteomes" id="UP000663836">
    <property type="component" value="Unassembled WGS sequence"/>
</dbReference>
<proteinExistence type="predicted"/>
<evidence type="ECO:0000313" key="10">
    <source>
        <dbReference type="EMBL" id="CAF0951486.1"/>
    </source>
</evidence>
<dbReference type="EMBL" id="CAJNOO010000571">
    <property type="protein sequence ID" value="CAF0981309.1"/>
    <property type="molecule type" value="Genomic_DNA"/>
</dbReference>
<dbReference type="Gene3D" id="3.30.40.10">
    <property type="entry name" value="Zinc/RING finger domain, C3HC4 (zinc finger)"/>
    <property type="match status" value="1"/>
</dbReference>
<evidence type="ECO:0000313" key="8">
    <source>
        <dbReference type="EMBL" id="CAF0920808.1"/>
    </source>
</evidence>
<evidence type="ECO:0000256" key="4">
    <source>
        <dbReference type="SAM" id="MobiDB-lite"/>
    </source>
</evidence>
<dbReference type="PANTHER" id="PTHR46519:SF2">
    <property type="entry name" value="RING_U-BOX SUPERFAMILY PROTEIN"/>
    <property type="match status" value="1"/>
</dbReference>
<keyword evidence="1 3" id="KW-0863">Zinc-finger</keyword>
<evidence type="ECO:0000313" key="13">
    <source>
        <dbReference type="EMBL" id="CAF3612498.1"/>
    </source>
</evidence>
<dbReference type="EMBL" id="CAJNOU010000219">
    <property type="protein sequence ID" value="CAF0920808.1"/>
    <property type="molecule type" value="Genomic_DNA"/>
</dbReference>
<evidence type="ECO:0000313" key="7">
    <source>
        <dbReference type="EMBL" id="CAF0873622.1"/>
    </source>
</evidence>
<evidence type="ECO:0000313" key="11">
    <source>
        <dbReference type="EMBL" id="CAF0981309.1"/>
    </source>
</evidence>
<dbReference type="EMBL" id="CAJNOL010000228">
    <property type="protein sequence ID" value="CAF0947586.1"/>
    <property type="molecule type" value="Genomic_DNA"/>
</dbReference>
<dbReference type="EMBL" id="CAJNOT010000164">
    <property type="protein sequence ID" value="CAF0873622.1"/>
    <property type="molecule type" value="Genomic_DNA"/>
</dbReference>
<dbReference type="AlphaFoldDB" id="A0A814B498"/>
<dbReference type="EMBL" id="CAJNOL010000234">
    <property type="protein sequence ID" value="CAF0951486.1"/>
    <property type="molecule type" value="Genomic_DNA"/>
</dbReference>
<dbReference type="EMBL" id="CAJNOH010000055">
    <property type="protein sequence ID" value="CAF0817600.1"/>
    <property type="molecule type" value="Genomic_DNA"/>
</dbReference>
<evidence type="ECO:0000256" key="3">
    <source>
        <dbReference type="PROSITE-ProRule" id="PRU00175"/>
    </source>
</evidence>
<dbReference type="Proteomes" id="UP000663882">
    <property type="component" value="Unassembled WGS sequence"/>
</dbReference>
<keyword evidence="1 3" id="KW-0479">Metal-binding</keyword>
<dbReference type="EMBL" id="CAJOBD010000122">
    <property type="protein sequence ID" value="CAF3584017.1"/>
    <property type="molecule type" value="Genomic_DNA"/>
</dbReference>
<reference evidence="8" key="1">
    <citation type="submission" date="2021-02" db="EMBL/GenBank/DDBJ databases">
        <authorList>
            <person name="Nowell W R."/>
        </authorList>
    </citation>
    <scope>NUCLEOTIDE SEQUENCE</scope>
</reference>
<dbReference type="OrthoDB" id="6078042at2759"/>
<comment type="caution">
    <text evidence="8">The sequence shown here is derived from an EMBL/GenBank/DDBJ whole genome shotgun (WGS) entry which is preliminary data.</text>
</comment>
<dbReference type="GO" id="GO:0008270">
    <property type="term" value="F:zinc ion binding"/>
    <property type="evidence" value="ECO:0007669"/>
    <property type="project" value="UniProtKB-KW"/>
</dbReference>
<dbReference type="SUPFAM" id="SSF57850">
    <property type="entry name" value="RING/U-box"/>
    <property type="match status" value="1"/>
</dbReference>
<dbReference type="Proteomes" id="UP000663854">
    <property type="component" value="Unassembled WGS sequence"/>
</dbReference>
<organism evidence="8 16">
    <name type="scientific">Rotaria sordida</name>
    <dbReference type="NCBI Taxonomy" id="392033"/>
    <lineage>
        <taxon>Eukaryota</taxon>
        <taxon>Metazoa</taxon>
        <taxon>Spiralia</taxon>
        <taxon>Gnathifera</taxon>
        <taxon>Rotifera</taxon>
        <taxon>Eurotatoria</taxon>
        <taxon>Bdelloidea</taxon>
        <taxon>Philodinida</taxon>
        <taxon>Philodinidae</taxon>
        <taxon>Rotaria</taxon>
    </lineage>
</organism>
<evidence type="ECO:0000313" key="6">
    <source>
        <dbReference type="EMBL" id="CAF0817600.1"/>
    </source>
</evidence>
<evidence type="ECO:0000313" key="15">
    <source>
        <dbReference type="Proteomes" id="UP000663870"/>
    </source>
</evidence>
<gene>
    <name evidence="14" type="ORF">FNK824_LOCUS9161</name>
    <name evidence="12" type="ORF">JBS370_LOCUS2954</name>
    <name evidence="9" type="ORF">JXQ802_LOCUS11502</name>
    <name evidence="10" type="ORF">JXQ802_LOCUS11707</name>
    <name evidence="13" type="ORF">OTI717_LOCUS7375</name>
    <name evidence="6" type="ORF">PYM288_LOCUS5411</name>
    <name evidence="11" type="ORF">RFH988_LOCUS13159</name>
    <name evidence="8" type="ORF">SEV965_LOCUS6635</name>
    <name evidence="7" type="ORF">ZHD862_LOCUS6011</name>
</gene>
<feature type="compositionally biased region" description="Polar residues" evidence="4">
    <location>
        <begin position="1"/>
        <end position="12"/>
    </location>
</feature>
<feature type="region of interest" description="Disordered" evidence="4">
    <location>
        <begin position="1"/>
        <end position="49"/>
    </location>
</feature>
<name>A0A814B498_9BILA</name>
<evidence type="ECO:0000313" key="16">
    <source>
        <dbReference type="Proteomes" id="UP000663889"/>
    </source>
</evidence>
<evidence type="ECO:0000256" key="1">
    <source>
        <dbReference type="ARBA" id="ARBA00022771"/>
    </source>
</evidence>
<evidence type="ECO:0000313" key="14">
    <source>
        <dbReference type="EMBL" id="CAF3700975.1"/>
    </source>
</evidence>
<feature type="domain" description="RING-type" evidence="5">
    <location>
        <begin position="362"/>
        <end position="405"/>
    </location>
</feature>
<evidence type="ECO:0000313" key="9">
    <source>
        <dbReference type="EMBL" id="CAF0947586.1"/>
    </source>
</evidence>
<evidence type="ECO:0000259" key="5">
    <source>
        <dbReference type="PROSITE" id="PS50089"/>
    </source>
</evidence>
<dbReference type="PANTHER" id="PTHR46519">
    <property type="entry name" value="RING/U-BOX SUPERFAMILY PROTEIN"/>
    <property type="match status" value="1"/>
</dbReference>
<dbReference type="EMBL" id="CAJOAX010000552">
    <property type="protein sequence ID" value="CAF3612498.1"/>
    <property type="molecule type" value="Genomic_DNA"/>
</dbReference>
<evidence type="ECO:0000256" key="2">
    <source>
        <dbReference type="ARBA" id="ARBA00022833"/>
    </source>
</evidence>
<dbReference type="Proteomes" id="UP000663870">
    <property type="component" value="Unassembled WGS sequence"/>
</dbReference>
<dbReference type="Proteomes" id="UP000663889">
    <property type="component" value="Unassembled WGS sequence"/>
</dbReference>
<evidence type="ECO:0000313" key="12">
    <source>
        <dbReference type="EMBL" id="CAF3584017.1"/>
    </source>
</evidence>
<dbReference type="InterPro" id="IPR001841">
    <property type="entry name" value="Znf_RING"/>
</dbReference>
<dbReference type="InterPro" id="IPR013083">
    <property type="entry name" value="Znf_RING/FYVE/PHD"/>
</dbReference>
<keyword evidence="15" id="KW-1185">Reference proteome</keyword>
<dbReference type="EMBL" id="CAJOBE010000943">
    <property type="protein sequence ID" value="CAF3700975.1"/>
    <property type="molecule type" value="Genomic_DNA"/>
</dbReference>